<protein>
    <submittedName>
        <fullName evidence="3">Uncharacterized protein</fullName>
    </submittedName>
</protein>
<feature type="transmembrane region" description="Helical" evidence="2">
    <location>
        <begin position="76"/>
        <end position="95"/>
    </location>
</feature>
<dbReference type="HOGENOM" id="CLU_1361485_0_0_1"/>
<reference evidence="4" key="1">
    <citation type="submission" date="2011-07" db="EMBL/GenBank/DDBJ databases">
        <authorList>
            <consortium name="Caenorhabditis brenneri Sequencing and Analysis Consortium"/>
            <person name="Wilson R.K."/>
        </authorList>
    </citation>
    <scope>NUCLEOTIDE SEQUENCE [LARGE SCALE GENOMIC DNA]</scope>
    <source>
        <strain evidence="4">PB2801</strain>
    </source>
</reference>
<dbReference type="InParanoid" id="G0NNG0"/>
<dbReference type="Proteomes" id="UP000008068">
    <property type="component" value="Unassembled WGS sequence"/>
</dbReference>
<feature type="transmembrane region" description="Helical" evidence="2">
    <location>
        <begin position="147"/>
        <end position="169"/>
    </location>
</feature>
<keyword evidence="1" id="KW-0175">Coiled coil</keyword>
<evidence type="ECO:0000313" key="3">
    <source>
        <dbReference type="EMBL" id="EGT34555.1"/>
    </source>
</evidence>
<dbReference type="EMBL" id="GL379914">
    <property type="protein sequence ID" value="EGT34555.1"/>
    <property type="molecule type" value="Genomic_DNA"/>
</dbReference>
<keyword evidence="2" id="KW-0812">Transmembrane</keyword>
<feature type="transmembrane region" description="Helical" evidence="2">
    <location>
        <begin position="175"/>
        <end position="196"/>
    </location>
</feature>
<dbReference type="AlphaFoldDB" id="G0NNG0"/>
<keyword evidence="2" id="KW-0472">Membrane</keyword>
<feature type="transmembrane region" description="Helical" evidence="2">
    <location>
        <begin position="46"/>
        <end position="64"/>
    </location>
</feature>
<gene>
    <name evidence="3" type="ORF">CAEBREN_11446</name>
</gene>
<keyword evidence="4" id="KW-1185">Reference proteome</keyword>
<sequence>MEEPIFNRSLNIEQELLAEIKVYRDKQKRWGESKLARMIRRGAIHLIYWLSLAWFMTTLIALFLPSILPSIHPELSAINAGFLLAGVLLGLYGIATMRSEKRTIAETSLEYYQSIAEGEKKALGLLDQLEQNQETYQQKVEEELRKIFLLLSRLTTAIYGSMTSALLTYKFFGESYVAGLLYAVFFFSLISADVYCHNQACSDQKSKRKQLAVQK</sequence>
<name>G0NNG0_CAEBE</name>
<feature type="coiled-coil region" evidence="1">
    <location>
        <begin position="119"/>
        <end position="146"/>
    </location>
</feature>
<proteinExistence type="predicted"/>
<keyword evidence="2" id="KW-1133">Transmembrane helix</keyword>
<organism evidence="4">
    <name type="scientific">Caenorhabditis brenneri</name>
    <name type="common">Nematode worm</name>
    <dbReference type="NCBI Taxonomy" id="135651"/>
    <lineage>
        <taxon>Eukaryota</taxon>
        <taxon>Metazoa</taxon>
        <taxon>Ecdysozoa</taxon>
        <taxon>Nematoda</taxon>
        <taxon>Chromadorea</taxon>
        <taxon>Rhabditida</taxon>
        <taxon>Rhabditina</taxon>
        <taxon>Rhabditomorpha</taxon>
        <taxon>Rhabditoidea</taxon>
        <taxon>Rhabditidae</taxon>
        <taxon>Peloderinae</taxon>
        <taxon>Caenorhabditis</taxon>
    </lineage>
</organism>
<accession>G0NNG0</accession>
<evidence type="ECO:0000256" key="1">
    <source>
        <dbReference type="SAM" id="Coils"/>
    </source>
</evidence>
<evidence type="ECO:0000313" key="4">
    <source>
        <dbReference type="Proteomes" id="UP000008068"/>
    </source>
</evidence>
<evidence type="ECO:0000256" key="2">
    <source>
        <dbReference type="SAM" id="Phobius"/>
    </source>
</evidence>